<gene>
    <name evidence="2" type="ORF">SCHPADRAFT_586305</name>
</gene>
<dbReference type="EMBL" id="KQ086070">
    <property type="protein sequence ID" value="KLO08988.1"/>
    <property type="molecule type" value="Genomic_DNA"/>
</dbReference>
<evidence type="ECO:0000313" key="2">
    <source>
        <dbReference type="EMBL" id="KLO08988.1"/>
    </source>
</evidence>
<sequence>MSRKIFSNIWKRPEDSYTRPSIYLERTDSIDSNATAPNIPGPGRNVGRLYDVLGSKFEDFLRRKGPRLGLGQSGPQLSLQLFRKDSIDSIASDATAPNNPGPGRNLGRLYDALGARLEVVVHKRTGRLNQGPDVVVQDIHELRCYRRKPYFGKNGDLLSIPVVDNSVSPTEKQYRILRKLCRKLLKYCRSHELEIQLRALDEVTTLAVGDPHVRKVFESILKSKYLIPKYEERELHLSCHKAIVSIKEAEIHNIWSQNVSSDGAETRLARYLCDPDVSFLVARLLRKEYDDAANVLPSQWMWDCYVDVAVAQPQIIEWDSLNAFFKYQFHGCPEFIRNHASQILRLACQIPDFSLYDNNQALLFKHPNHASMDLIDLEYRAERIRTCLNFLTGLEDLVGQLQYLRHLDRETRSYLQASVFGNEVLIAYIRIYCNRNVIHCIYGPKSCLPELSVMLYYYLNGVPDEKNLAKVVLLRSIGSSRYLKYALSYLLTQHNPISQLLNPPQLIEQQWCFMNRRWMSKSKHKLKLAGEGENMHKNDTLCLYESLQDSLWLQVFGDERPFVSKGHFPVLAGYDLSGRELYIARAWDGETPYHMYTYVSNGESSISFINDDGKWITTSRFFVLVLKHDPCDVGVPVIPDNAKFQTGSVYWIQTDDDDTESETDSDTESDHDSDDAEQRAAVLDREETPSNFVPETPQLEGGIGE</sequence>
<organism evidence="2 3">
    <name type="scientific">Schizopora paradoxa</name>
    <dbReference type="NCBI Taxonomy" id="27342"/>
    <lineage>
        <taxon>Eukaryota</taxon>
        <taxon>Fungi</taxon>
        <taxon>Dikarya</taxon>
        <taxon>Basidiomycota</taxon>
        <taxon>Agaricomycotina</taxon>
        <taxon>Agaricomycetes</taxon>
        <taxon>Hymenochaetales</taxon>
        <taxon>Schizoporaceae</taxon>
        <taxon>Schizopora</taxon>
    </lineage>
</organism>
<proteinExistence type="predicted"/>
<dbReference type="Proteomes" id="UP000053477">
    <property type="component" value="Unassembled WGS sequence"/>
</dbReference>
<evidence type="ECO:0000313" key="3">
    <source>
        <dbReference type="Proteomes" id="UP000053477"/>
    </source>
</evidence>
<reference evidence="2 3" key="1">
    <citation type="submission" date="2015-04" db="EMBL/GenBank/DDBJ databases">
        <title>Complete genome sequence of Schizopora paradoxa KUC8140, a cosmopolitan wood degrader in East Asia.</title>
        <authorList>
            <consortium name="DOE Joint Genome Institute"/>
            <person name="Min B."/>
            <person name="Park H."/>
            <person name="Jang Y."/>
            <person name="Kim J.-J."/>
            <person name="Kim K.H."/>
            <person name="Pangilinan J."/>
            <person name="Lipzen A."/>
            <person name="Riley R."/>
            <person name="Grigoriev I.V."/>
            <person name="Spatafora J.W."/>
            <person name="Choi I.-G."/>
        </authorList>
    </citation>
    <scope>NUCLEOTIDE SEQUENCE [LARGE SCALE GENOMIC DNA]</scope>
    <source>
        <strain evidence="2 3">KUC8140</strain>
    </source>
</reference>
<keyword evidence="3" id="KW-1185">Reference proteome</keyword>
<feature type="region of interest" description="Disordered" evidence="1">
    <location>
        <begin position="655"/>
        <end position="705"/>
    </location>
</feature>
<dbReference type="OrthoDB" id="3066495at2759"/>
<feature type="compositionally biased region" description="Basic and acidic residues" evidence="1">
    <location>
        <begin position="676"/>
        <end position="688"/>
    </location>
</feature>
<evidence type="ECO:0000256" key="1">
    <source>
        <dbReference type="SAM" id="MobiDB-lite"/>
    </source>
</evidence>
<dbReference type="AlphaFoldDB" id="A0A0H2RHL4"/>
<name>A0A0H2RHL4_9AGAM</name>
<protein>
    <submittedName>
        <fullName evidence="2">Uncharacterized protein</fullName>
    </submittedName>
</protein>
<feature type="compositionally biased region" description="Acidic residues" evidence="1">
    <location>
        <begin position="655"/>
        <end position="675"/>
    </location>
</feature>
<accession>A0A0H2RHL4</accession>
<dbReference type="InParanoid" id="A0A0H2RHL4"/>